<dbReference type="EMBL" id="JARMQG010000024">
    <property type="protein sequence ID" value="MED3561461.1"/>
    <property type="molecule type" value="Genomic_DNA"/>
</dbReference>
<name>A0ABU6N7Q8_9BACI</name>
<dbReference type="SUPFAM" id="SSF49363">
    <property type="entry name" value="Purple acid phosphatase, N-terminal domain"/>
    <property type="match status" value="1"/>
</dbReference>
<dbReference type="Pfam" id="PF22888">
    <property type="entry name" value="FIMAH"/>
    <property type="match status" value="1"/>
</dbReference>
<dbReference type="InterPro" id="IPR008963">
    <property type="entry name" value="Purple_acid_Pase-like_N"/>
</dbReference>
<dbReference type="Gene3D" id="3.60.21.10">
    <property type="match status" value="1"/>
</dbReference>
<feature type="chain" id="PRO_5045215253" evidence="2">
    <location>
        <begin position="31"/>
        <end position="532"/>
    </location>
</feature>
<dbReference type="PANTHER" id="PTHR45867">
    <property type="entry name" value="PURPLE ACID PHOSPHATASE"/>
    <property type="match status" value="1"/>
</dbReference>
<dbReference type="InterPro" id="IPR054470">
    <property type="entry name" value="FIMAH_dom"/>
</dbReference>
<keyword evidence="7" id="KW-1185">Reference proteome</keyword>
<dbReference type="RefSeq" id="WP_327966330.1">
    <property type="nucleotide sequence ID" value="NZ_JARMQG010000024.1"/>
</dbReference>
<dbReference type="PANTHER" id="PTHR45867:SF3">
    <property type="entry name" value="ACID PHOSPHATASE TYPE 7"/>
    <property type="match status" value="1"/>
</dbReference>
<gene>
    <name evidence="6" type="ORF">P4447_02710</name>
</gene>
<evidence type="ECO:0000256" key="1">
    <source>
        <dbReference type="ARBA" id="ARBA00022729"/>
    </source>
</evidence>
<dbReference type="InterPro" id="IPR029052">
    <property type="entry name" value="Metallo-depent_PP-like"/>
</dbReference>
<feature type="domain" description="Calcineurin-like phosphoesterase" evidence="3">
    <location>
        <begin position="160"/>
        <end position="350"/>
    </location>
</feature>
<comment type="caution">
    <text evidence="6">The sequence shown here is derived from an EMBL/GenBank/DDBJ whole genome shotgun (WGS) entry which is preliminary data.</text>
</comment>
<feature type="domain" description="Purple acid phosphatase N-terminal" evidence="4">
    <location>
        <begin position="55"/>
        <end position="153"/>
    </location>
</feature>
<evidence type="ECO:0000256" key="2">
    <source>
        <dbReference type="SAM" id="SignalP"/>
    </source>
</evidence>
<feature type="domain" description="FIMAH" evidence="5">
    <location>
        <begin position="450"/>
        <end position="526"/>
    </location>
</feature>
<evidence type="ECO:0000259" key="4">
    <source>
        <dbReference type="Pfam" id="PF16656"/>
    </source>
</evidence>
<proteinExistence type="predicted"/>
<dbReference type="InterPro" id="IPR003961">
    <property type="entry name" value="FN3_dom"/>
</dbReference>
<evidence type="ECO:0000259" key="5">
    <source>
        <dbReference type="Pfam" id="PF22888"/>
    </source>
</evidence>
<protein>
    <submittedName>
        <fullName evidence="6">Metallophosphoesterase family protein</fullName>
    </submittedName>
</protein>
<dbReference type="Pfam" id="PF00149">
    <property type="entry name" value="Metallophos"/>
    <property type="match status" value="1"/>
</dbReference>
<dbReference type="InterPro" id="IPR004843">
    <property type="entry name" value="Calcineurin-like_PHP"/>
</dbReference>
<dbReference type="Pfam" id="PF16656">
    <property type="entry name" value="Pur_ac_phosph_N"/>
    <property type="match status" value="1"/>
</dbReference>
<evidence type="ECO:0000259" key="3">
    <source>
        <dbReference type="Pfam" id="PF00149"/>
    </source>
</evidence>
<dbReference type="SUPFAM" id="SSF56300">
    <property type="entry name" value="Metallo-dependent phosphatases"/>
    <property type="match status" value="1"/>
</dbReference>
<evidence type="ECO:0000313" key="7">
    <source>
        <dbReference type="Proteomes" id="UP001330749"/>
    </source>
</evidence>
<dbReference type="Proteomes" id="UP001330749">
    <property type="component" value="Unassembled WGS sequence"/>
</dbReference>
<dbReference type="CDD" id="cd00063">
    <property type="entry name" value="FN3"/>
    <property type="match status" value="1"/>
</dbReference>
<accession>A0ABU6N7Q8</accession>
<reference evidence="6 7" key="1">
    <citation type="submission" date="2023-03" db="EMBL/GenBank/DDBJ databases">
        <title>Bacillus Genome Sequencing.</title>
        <authorList>
            <person name="Dunlap C."/>
        </authorList>
    </citation>
    <scope>NUCLEOTIDE SEQUENCE [LARGE SCALE GENOMIC DNA]</scope>
    <source>
        <strain evidence="6 7">B-14544</strain>
    </source>
</reference>
<organism evidence="6 7">
    <name type="scientific">Bacillus xiapuensis</name>
    <dbReference type="NCBI Taxonomy" id="2014075"/>
    <lineage>
        <taxon>Bacteria</taxon>
        <taxon>Bacillati</taxon>
        <taxon>Bacillota</taxon>
        <taxon>Bacilli</taxon>
        <taxon>Bacillales</taxon>
        <taxon>Bacillaceae</taxon>
        <taxon>Bacillus</taxon>
    </lineage>
</organism>
<dbReference type="Gene3D" id="2.60.40.380">
    <property type="entry name" value="Purple acid phosphatase-like, N-terminal"/>
    <property type="match status" value="1"/>
</dbReference>
<keyword evidence="1 2" id="KW-0732">Signal</keyword>
<feature type="signal peptide" evidence="2">
    <location>
        <begin position="1"/>
        <end position="30"/>
    </location>
</feature>
<evidence type="ECO:0000313" key="6">
    <source>
        <dbReference type="EMBL" id="MED3561461.1"/>
    </source>
</evidence>
<sequence>MFNVLNMKKSTKISLAATSVLLVLPLLTNSFTGKSHINPMDIAKADELPYLSKDIALNPGSNESELRFTWYSTVNPDKAIVQMAKKSDMTGNEFPADKAVTYIGTASQAATVGTTAYYSNKVTVTGLEPSTQYVYRVGDGKNGDWSPVYNYATQRTDQFSIMFVGDPQIGASGSVPNDQAGWTNTLNKAVDKFPNLSYIMSAGDQVNTATNEAQYVAFMSPNVLRSLPLASVVGNHDTSVNYKYHFNQPNESTKYGVTNASGDYYYTYGDALFMVLNTNNTDGAAHVQFMKETAAKVPSAKWKFVTFHHDIYGAGPHSTESLITNLRAALFPTFDELNVDVIFMGHDHSYVRTYVMKGDIPQKNQLIDNQGRVVNPTGSMYITANSASGSKYYELKPTPEIYSEVRSQLKVPTFSTINVNKYSVSVDTFRTDTMEKVDTWSMVKTSLPMLQGLVEEYSAKGELKAPLFSQLTNKLKQAQHQLEKGSKEQAVKFIQDFLKHLDNEAMAKNITSSARDVLADDAQELILYWTAQ</sequence>
<dbReference type="InterPro" id="IPR015914">
    <property type="entry name" value="PAPs_N"/>
</dbReference>